<dbReference type="Gene3D" id="1.10.10.10">
    <property type="entry name" value="Winged helix-like DNA-binding domain superfamily/Winged helix DNA-binding domain"/>
    <property type="match status" value="1"/>
</dbReference>
<comment type="caution">
    <text evidence="6">The sequence shown here is derived from an EMBL/GenBank/DDBJ whole genome shotgun (WGS) entry which is preliminary data.</text>
</comment>
<gene>
    <name evidence="6" type="ORF">ABID41_000698</name>
</gene>
<dbReference type="Gene3D" id="3.40.190.290">
    <property type="match status" value="1"/>
</dbReference>
<dbReference type="PANTHER" id="PTHR30419">
    <property type="entry name" value="HTH-TYPE TRANSCRIPTIONAL REGULATOR YBHD"/>
    <property type="match status" value="1"/>
</dbReference>
<evidence type="ECO:0000313" key="7">
    <source>
        <dbReference type="Proteomes" id="UP001549110"/>
    </source>
</evidence>
<dbReference type="PROSITE" id="PS50931">
    <property type="entry name" value="HTH_LYSR"/>
    <property type="match status" value="1"/>
</dbReference>
<dbReference type="SUPFAM" id="SSF53850">
    <property type="entry name" value="Periplasmic binding protein-like II"/>
    <property type="match status" value="1"/>
</dbReference>
<evidence type="ECO:0000256" key="3">
    <source>
        <dbReference type="ARBA" id="ARBA00023125"/>
    </source>
</evidence>
<keyword evidence="2" id="KW-0805">Transcription regulation</keyword>
<dbReference type="GO" id="GO:0003677">
    <property type="term" value="F:DNA binding"/>
    <property type="evidence" value="ECO:0007669"/>
    <property type="project" value="UniProtKB-KW"/>
</dbReference>
<dbReference type="InterPro" id="IPR050950">
    <property type="entry name" value="HTH-type_LysR_regulators"/>
</dbReference>
<evidence type="ECO:0000256" key="2">
    <source>
        <dbReference type="ARBA" id="ARBA00023015"/>
    </source>
</evidence>
<dbReference type="Pfam" id="PF03466">
    <property type="entry name" value="LysR_substrate"/>
    <property type="match status" value="1"/>
</dbReference>
<dbReference type="InterPro" id="IPR036388">
    <property type="entry name" value="WH-like_DNA-bd_sf"/>
</dbReference>
<reference evidence="6 7" key="1">
    <citation type="submission" date="2024-06" db="EMBL/GenBank/DDBJ databases">
        <title>Genomic Encyclopedia of Type Strains, Phase IV (KMG-IV): sequencing the most valuable type-strain genomes for metagenomic binning, comparative biology and taxonomic classification.</title>
        <authorList>
            <person name="Goeker M."/>
        </authorList>
    </citation>
    <scope>NUCLEOTIDE SEQUENCE [LARGE SCALE GENOMIC DNA]</scope>
    <source>
        <strain evidence="6 7">DSM 17809</strain>
    </source>
</reference>
<dbReference type="RefSeq" id="WP_331928735.1">
    <property type="nucleotide sequence ID" value="NZ_JBEPLU010000001.1"/>
</dbReference>
<protein>
    <submittedName>
        <fullName evidence="6">DNA-binding transcriptional LysR family regulator</fullName>
    </submittedName>
</protein>
<dbReference type="InterPro" id="IPR005119">
    <property type="entry name" value="LysR_subst-bd"/>
</dbReference>
<keyword evidence="7" id="KW-1185">Reference proteome</keyword>
<keyword evidence="4" id="KW-0804">Transcription</keyword>
<dbReference type="InterPro" id="IPR000847">
    <property type="entry name" value="LysR_HTH_N"/>
</dbReference>
<dbReference type="Proteomes" id="UP001549110">
    <property type="component" value="Unassembled WGS sequence"/>
</dbReference>
<proteinExistence type="inferred from homology"/>
<evidence type="ECO:0000313" key="6">
    <source>
        <dbReference type="EMBL" id="MET3525603.1"/>
    </source>
</evidence>
<dbReference type="PANTHER" id="PTHR30419:SF2">
    <property type="entry name" value="LYSR FAMILY TRANSCRIPTIONAL REGULATOR"/>
    <property type="match status" value="1"/>
</dbReference>
<evidence type="ECO:0000259" key="5">
    <source>
        <dbReference type="PROSITE" id="PS50931"/>
    </source>
</evidence>
<evidence type="ECO:0000256" key="1">
    <source>
        <dbReference type="ARBA" id="ARBA00009437"/>
    </source>
</evidence>
<dbReference type="EMBL" id="JBEPLU010000001">
    <property type="protein sequence ID" value="MET3525603.1"/>
    <property type="molecule type" value="Genomic_DNA"/>
</dbReference>
<feature type="domain" description="HTH lysR-type" evidence="5">
    <location>
        <begin position="3"/>
        <end position="60"/>
    </location>
</feature>
<sequence length="292" mass="31367">MRFDIADLQLFLGVVEQGSLTRGARSMRLALASASERIAGMEEALGALLLERTSRGVRPTAAGEALVRHARIILFQVEQMRGELDGFGRGLKGRVRLLCNTAALMGYVPPRLRDFLVEHPDLSVDLEERPSVEIVAAVAEGRADLGVVADTADFAALETRPLVEDRLMAVLGPRHPLADAASASFADLVSEPLIGVGDVAMEIHLAERASRLGLRLDYRVRLRRMADMATMAAAGVGIAIVSEASAADLGSDDLAVVPLDDSWAHRRLYLCARDFRRLPSAAAALSRALSPV</sequence>
<dbReference type="Pfam" id="PF00126">
    <property type="entry name" value="HTH_1"/>
    <property type="match status" value="1"/>
</dbReference>
<keyword evidence="3 6" id="KW-0238">DNA-binding</keyword>
<accession>A0ABV2EEZ7</accession>
<dbReference type="InterPro" id="IPR036390">
    <property type="entry name" value="WH_DNA-bd_sf"/>
</dbReference>
<comment type="similarity">
    <text evidence="1">Belongs to the LysR transcriptional regulatory family.</text>
</comment>
<name>A0ABV2EEZ7_9CAUL</name>
<evidence type="ECO:0000256" key="4">
    <source>
        <dbReference type="ARBA" id="ARBA00023163"/>
    </source>
</evidence>
<organism evidence="6 7">
    <name type="scientific">Phenylobacterium koreense</name>
    <dbReference type="NCBI Taxonomy" id="266125"/>
    <lineage>
        <taxon>Bacteria</taxon>
        <taxon>Pseudomonadati</taxon>
        <taxon>Pseudomonadota</taxon>
        <taxon>Alphaproteobacteria</taxon>
        <taxon>Caulobacterales</taxon>
        <taxon>Caulobacteraceae</taxon>
        <taxon>Phenylobacterium</taxon>
    </lineage>
</organism>
<dbReference type="SUPFAM" id="SSF46785">
    <property type="entry name" value="Winged helix' DNA-binding domain"/>
    <property type="match status" value="1"/>
</dbReference>